<evidence type="ECO:0000256" key="2">
    <source>
        <dbReference type="SAM" id="Phobius"/>
    </source>
</evidence>
<keyword evidence="2" id="KW-0812">Transmembrane</keyword>
<dbReference type="KEGG" id="cgv:CGLAU_02420"/>
<proteinExistence type="predicted"/>
<evidence type="ECO:0000256" key="1">
    <source>
        <dbReference type="SAM" id="MobiDB-lite"/>
    </source>
</evidence>
<dbReference type="InterPro" id="IPR014529">
    <property type="entry name" value="UCP026631"/>
</dbReference>
<evidence type="ECO:0000313" key="5">
    <source>
        <dbReference type="Proteomes" id="UP000217209"/>
    </source>
</evidence>
<feature type="region of interest" description="Disordered" evidence="1">
    <location>
        <begin position="197"/>
        <end position="219"/>
    </location>
</feature>
<sequence>MTPPAEPAQPDQPAQTAQYRRVHRLSPVLQVWATLLALLTLLVFNFATPLLNWVREEALGSAQLLWPVVAVVVALIVVVGVSQLWWSKTGFRVGAEEIEHKRGVLHNQVRTARYDRIQAVDVVEPLAPRLFGLAGVRIEVAGGVNAAIDISYLPREEAEELRAEILTRIAAKGPNAAMAEAAAEELAAGEELAAEELQEREPGGLRADGSSSAGPPNHRQDFLVPPIPIGRSMVAALFQLSTIATVAASLVPLLTDLTLAAIVPILVGFMPLIWRTIDQSWRFNASFDGEVFKLRYGLANRRRQAVPHERIHAVQLKQPLLWRPFGWWTVSITSAGFGAEASAATGTAKLLPVGTYDEAVAVVGAVGPLGAEALTDLSRADYASPRRARWVSPLDWKRQTVTVRDGVALTSFGRLTGRYQMVKTPHIQELSFEQGPLERKLGLASVRFDLVPGLVKMTARDLDDADARALLEALRARHLPPMRDEMADLPA</sequence>
<organism evidence="4 5">
    <name type="scientific">Corynebacterium glaucum</name>
    <dbReference type="NCBI Taxonomy" id="187491"/>
    <lineage>
        <taxon>Bacteria</taxon>
        <taxon>Bacillati</taxon>
        <taxon>Actinomycetota</taxon>
        <taxon>Actinomycetes</taxon>
        <taxon>Mycobacteriales</taxon>
        <taxon>Corynebacteriaceae</taxon>
        <taxon>Corynebacterium</taxon>
    </lineage>
</organism>
<dbReference type="InterPro" id="IPR005182">
    <property type="entry name" value="YdbS-like_PH"/>
</dbReference>
<protein>
    <submittedName>
        <fullName evidence="4">Bacterial membrane flanked domain protein</fullName>
    </submittedName>
</protein>
<evidence type="ECO:0000259" key="3">
    <source>
        <dbReference type="Pfam" id="PF03703"/>
    </source>
</evidence>
<dbReference type="PANTHER" id="PTHR34473">
    <property type="entry name" value="UPF0699 TRANSMEMBRANE PROTEIN YDBS"/>
    <property type="match status" value="1"/>
</dbReference>
<dbReference type="PIRSF" id="PIRSF026631">
    <property type="entry name" value="UCP026631"/>
    <property type="match status" value="1"/>
</dbReference>
<accession>A0A1Q2HUF2</accession>
<gene>
    <name evidence="4" type="ORF">CGLAU_02420</name>
</gene>
<dbReference type="RefSeq" id="WP_095659313.1">
    <property type="nucleotide sequence ID" value="NZ_CP019688.1"/>
</dbReference>
<evidence type="ECO:0000313" key="4">
    <source>
        <dbReference type="EMBL" id="AQQ14469.1"/>
    </source>
</evidence>
<feature type="domain" description="YdbS-like PH" evidence="3">
    <location>
        <begin position="287"/>
        <end position="338"/>
    </location>
</feature>
<feature type="domain" description="YdbS-like PH" evidence="3">
    <location>
        <begin position="86"/>
        <end position="165"/>
    </location>
</feature>
<dbReference type="EMBL" id="CP019688">
    <property type="protein sequence ID" value="AQQ14469.1"/>
    <property type="molecule type" value="Genomic_DNA"/>
</dbReference>
<name>A0A1Q2HUF2_9CORY</name>
<dbReference type="OrthoDB" id="3190163at2"/>
<feature type="transmembrane region" description="Helical" evidence="2">
    <location>
        <begin position="25"/>
        <end position="44"/>
    </location>
</feature>
<dbReference type="PANTHER" id="PTHR34473:SF3">
    <property type="entry name" value="TRANSMEMBRANE PROTEIN-RELATED"/>
    <property type="match status" value="1"/>
</dbReference>
<reference evidence="4 5" key="1">
    <citation type="submission" date="2016-12" db="EMBL/GenBank/DDBJ databases">
        <authorList>
            <person name="Song W.-J."/>
            <person name="Kurnit D.M."/>
        </authorList>
    </citation>
    <scope>NUCLEOTIDE SEQUENCE [LARGE SCALE GENOMIC DNA]</scope>
    <source>
        <strain evidence="4 5">DSM 30827</strain>
    </source>
</reference>
<keyword evidence="5" id="KW-1185">Reference proteome</keyword>
<feature type="domain" description="YdbS-like PH" evidence="3">
    <location>
        <begin position="413"/>
        <end position="466"/>
    </location>
</feature>
<dbReference type="Pfam" id="PF03703">
    <property type="entry name" value="bPH_2"/>
    <property type="match status" value="3"/>
</dbReference>
<keyword evidence="2" id="KW-0472">Membrane</keyword>
<keyword evidence="2" id="KW-1133">Transmembrane helix</keyword>
<dbReference type="AlphaFoldDB" id="A0A1Q2HUF2"/>
<dbReference type="Proteomes" id="UP000217209">
    <property type="component" value="Chromosome"/>
</dbReference>
<feature type="transmembrane region" description="Helical" evidence="2">
    <location>
        <begin position="64"/>
        <end position="86"/>
    </location>
</feature>